<organism evidence="11 12">
    <name type="scientific">Pinctada imbricata</name>
    <name type="common">Atlantic pearl-oyster</name>
    <name type="synonym">Pinctada martensii</name>
    <dbReference type="NCBI Taxonomy" id="66713"/>
    <lineage>
        <taxon>Eukaryota</taxon>
        <taxon>Metazoa</taxon>
        <taxon>Spiralia</taxon>
        <taxon>Lophotrochozoa</taxon>
        <taxon>Mollusca</taxon>
        <taxon>Bivalvia</taxon>
        <taxon>Autobranchia</taxon>
        <taxon>Pteriomorphia</taxon>
        <taxon>Pterioida</taxon>
        <taxon>Pterioidea</taxon>
        <taxon>Pteriidae</taxon>
        <taxon>Pinctada</taxon>
    </lineage>
</organism>
<dbReference type="PANTHER" id="PTHR32546:SF25">
    <property type="entry name" value="MIP05539P"/>
    <property type="match status" value="1"/>
</dbReference>
<comment type="subcellular location">
    <subcellularLocation>
        <location evidence="1">Cell membrane</location>
        <topology evidence="1">Multi-pass membrane protein</topology>
    </subcellularLocation>
</comment>
<evidence type="ECO:0000313" key="11">
    <source>
        <dbReference type="EMBL" id="KAK3086471.1"/>
    </source>
</evidence>
<evidence type="ECO:0000313" key="12">
    <source>
        <dbReference type="Proteomes" id="UP001186944"/>
    </source>
</evidence>
<reference evidence="11" key="1">
    <citation type="submission" date="2019-08" db="EMBL/GenBank/DDBJ databases">
        <title>The improved chromosome-level genome for the pearl oyster Pinctada fucata martensii using PacBio sequencing and Hi-C.</title>
        <authorList>
            <person name="Zheng Z."/>
        </authorList>
    </citation>
    <scope>NUCLEOTIDE SEQUENCE</scope>
    <source>
        <strain evidence="11">ZZ-2019</strain>
        <tissue evidence="11">Adductor muscle</tissue>
    </source>
</reference>
<sequence>MERLFITAVLLLSAFIVCDKSVFDWVPGDAYGRINGMMINIQKAPDCKAKPKASMTLPADAVSQIPKFNELRSKLFYKNRTSLIHLHNMALNRAFFYSMIFQKLNKSQSDFEYQPNWFYLYISATADVNANKGVFNGSSYMFDNHQYYPNWMVNLDFNKTVPLFGVKSYRFDDTFDMGVILREPTGRTNVVTDVGAVGNYTHEGYKMNPWYNFWLPDNSDEQDSVMKYTYSVGIKYSNETGKFTQDEFESTNFFGPNSPGQNENDERFLPVRFTPAYFDCKFANKWVVSAVSPIVDFMVRYSNFTHLRRPKFVGAVVMDIDFLEIDFNACPVSIGNPGPSYLSGVSKCKTATTQCKHKMGYGFSRGGYTCICNSGFSYPTFTSPPFQGGDLEKATEREFDDGFQCSRTDCKGVATIDIPLQELDINQCAQPFNIQNAFKNTARCDYKSQQCAPIPGYNLDIGSYRCNCRQGYEYPFKDGRNFFHGSLIELEYQKKLQGKFSLYDSLKCRTQGSSMVISNVHLITMSILFLIVNWNH</sequence>
<protein>
    <recommendedName>
        <fullName evidence="10">GPR158/179 extracellular domain-containing protein</fullName>
    </recommendedName>
</protein>
<dbReference type="InterPro" id="IPR043458">
    <property type="entry name" value="GPR158/179"/>
</dbReference>
<dbReference type="EMBL" id="VSWD01000012">
    <property type="protein sequence ID" value="KAK3086471.1"/>
    <property type="molecule type" value="Genomic_DNA"/>
</dbReference>
<dbReference type="PANTHER" id="PTHR32546">
    <property type="entry name" value="G-PROTEIN COUPLED RECEPTOR 158-RELATED"/>
    <property type="match status" value="1"/>
</dbReference>
<keyword evidence="8" id="KW-0807">Transducer</keyword>
<evidence type="ECO:0000256" key="2">
    <source>
        <dbReference type="ARBA" id="ARBA00007242"/>
    </source>
</evidence>
<keyword evidence="7" id="KW-0325">Glycoprotein</keyword>
<proteinExistence type="inferred from homology"/>
<keyword evidence="3" id="KW-0472">Membrane</keyword>
<comment type="similarity">
    <text evidence="2">Belongs to the G-protein coupled receptor 3 family.</text>
</comment>
<feature type="signal peptide" evidence="9">
    <location>
        <begin position="1"/>
        <end position="20"/>
    </location>
</feature>
<feature type="chain" id="PRO_5041718474" description="GPR158/179 extracellular domain-containing protein" evidence="9">
    <location>
        <begin position="21"/>
        <end position="536"/>
    </location>
</feature>
<comment type="caution">
    <text evidence="11">The sequence shown here is derived from an EMBL/GenBank/DDBJ whole genome shotgun (WGS) entry which is preliminary data.</text>
</comment>
<keyword evidence="12" id="KW-1185">Reference proteome</keyword>
<dbReference type="InterPro" id="IPR054714">
    <property type="entry name" value="GPR158_179_extracellular"/>
</dbReference>
<keyword evidence="4 9" id="KW-0732">Signal</keyword>
<evidence type="ECO:0000256" key="9">
    <source>
        <dbReference type="SAM" id="SignalP"/>
    </source>
</evidence>
<feature type="domain" description="GPR158/179 extracellular" evidence="10">
    <location>
        <begin position="273"/>
        <end position="376"/>
    </location>
</feature>
<evidence type="ECO:0000256" key="5">
    <source>
        <dbReference type="ARBA" id="ARBA00023040"/>
    </source>
</evidence>
<dbReference type="GO" id="GO:0005886">
    <property type="term" value="C:plasma membrane"/>
    <property type="evidence" value="ECO:0007669"/>
    <property type="project" value="UniProtKB-SubCell"/>
</dbReference>
<keyword evidence="3" id="KW-1003">Cell membrane</keyword>
<evidence type="ECO:0000256" key="1">
    <source>
        <dbReference type="ARBA" id="ARBA00004651"/>
    </source>
</evidence>
<keyword evidence="5" id="KW-0297">G-protein coupled receptor</keyword>
<name>A0AA88XJE1_PINIB</name>
<gene>
    <name evidence="11" type="ORF">FSP39_018918</name>
</gene>
<evidence type="ECO:0000259" key="10">
    <source>
        <dbReference type="Pfam" id="PF22572"/>
    </source>
</evidence>
<evidence type="ECO:0000256" key="7">
    <source>
        <dbReference type="ARBA" id="ARBA00023180"/>
    </source>
</evidence>
<evidence type="ECO:0000256" key="6">
    <source>
        <dbReference type="ARBA" id="ARBA00023170"/>
    </source>
</evidence>
<accession>A0AA88XJE1</accession>
<dbReference type="Pfam" id="PF22572">
    <property type="entry name" value="GPR158_179_EC"/>
    <property type="match status" value="2"/>
</dbReference>
<dbReference type="AlphaFoldDB" id="A0AA88XJE1"/>
<evidence type="ECO:0000256" key="8">
    <source>
        <dbReference type="ARBA" id="ARBA00023224"/>
    </source>
</evidence>
<keyword evidence="6" id="KW-0675">Receptor</keyword>
<feature type="domain" description="GPR158/179 extracellular" evidence="10">
    <location>
        <begin position="407"/>
        <end position="472"/>
    </location>
</feature>
<evidence type="ECO:0000256" key="4">
    <source>
        <dbReference type="ARBA" id="ARBA00022729"/>
    </source>
</evidence>
<dbReference type="Proteomes" id="UP001186944">
    <property type="component" value="Unassembled WGS sequence"/>
</dbReference>
<dbReference type="GO" id="GO:0004930">
    <property type="term" value="F:G protein-coupled receptor activity"/>
    <property type="evidence" value="ECO:0007669"/>
    <property type="project" value="UniProtKB-KW"/>
</dbReference>
<evidence type="ECO:0000256" key="3">
    <source>
        <dbReference type="ARBA" id="ARBA00022475"/>
    </source>
</evidence>